<dbReference type="PANTHER" id="PTHR32004:SF1">
    <property type="entry name" value="TRNA LIGASE"/>
    <property type="match status" value="1"/>
</dbReference>
<evidence type="ECO:0000313" key="3">
    <source>
        <dbReference type="EMBL" id="TCF83494.1"/>
    </source>
</evidence>
<sequence>MTTLTILRGLPGSGKSTWARKHVDSNTVIVSLDGLREMMAGGRQAWHETMNPQLNRILVRQAHTIISDLLAKGVNVISDSQHVNPRFCVDEVQIAVRHKAHVETFTFNTPLDELLERNRIRVESDRVPEKYLRTQYETWHGCLERDSRWVNVRVMKTDGVYRMNPMGETVMVDVGLLWDGNARTVDDAEMGYTAASSNGRDATGTVRLDMPSLKDGVKWTLDRYSKWLEQGAHTTEDGFADFSADGSNLLDIMRDSDNVHVRPVKGETDVYACNFSRDAFKNQRWDEYSSKARGLFLDGNGRVVARGFEKFFNLGENEQTTRENIDKRLKFPVRVERKENGFLGLVSARGDGSWRFWSKSGQTDYSYLIQRLFKETLDGGQEQALWNIVHDADVTLAFEVIDQESDRHIVKYDTSQLVFLHAIGNTVDFHIDHDADKLIDMDGFFARPEVLGVFQSDEEREALWSMLDEERHDSTREGVVVYDADGYMFKLKSDYYLEVKSLRTMLKRTVLHDRPIADNDHSERAEKARWVLSHANMNRLVYTRKAFNERDVDMEYVGDLLAVEGPATPDVSPGDAYRRTHAKGRRPDGKNRKNIR</sequence>
<feature type="region of interest" description="Disordered" evidence="1">
    <location>
        <begin position="567"/>
        <end position="596"/>
    </location>
</feature>
<dbReference type="InterPro" id="IPR019039">
    <property type="entry name" value="T4-Rnl1-like_N"/>
</dbReference>
<dbReference type="EMBL" id="SHTN01000017">
    <property type="protein sequence ID" value="TCF83494.1"/>
    <property type="molecule type" value="Genomic_DNA"/>
</dbReference>
<dbReference type="AlphaFoldDB" id="A0A4R0W6G9"/>
<dbReference type="GO" id="GO:0003972">
    <property type="term" value="F:RNA ligase (ATP) activity"/>
    <property type="evidence" value="ECO:0007669"/>
    <property type="project" value="TreeGrafter"/>
</dbReference>
<proteinExistence type="predicted"/>
<dbReference type="SUPFAM" id="SSF52540">
    <property type="entry name" value="P-loop containing nucleoside triphosphate hydrolases"/>
    <property type="match status" value="1"/>
</dbReference>
<feature type="compositionally biased region" description="Basic and acidic residues" evidence="1">
    <location>
        <begin position="585"/>
        <end position="596"/>
    </location>
</feature>
<dbReference type="InterPro" id="IPR027417">
    <property type="entry name" value="P-loop_NTPase"/>
</dbReference>
<dbReference type="Pfam" id="PF13671">
    <property type="entry name" value="AAA_33"/>
    <property type="match status" value="1"/>
</dbReference>
<evidence type="ECO:0000256" key="1">
    <source>
        <dbReference type="SAM" id="MobiDB-lite"/>
    </source>
</evidence>
<organism evidence="3 4">
    <name type="scientific">Bifidobacterium longum subsp. longum</name>
    <dbReference type="NCBI Taxonomy" id="1679"/>
    <lineage>
        <taxon>Bacteria</taxon>
        <taxon>Bacillati</taxon>
        <taxon>Actinomycetota</taxon>
        <taxon>Actinomycetes</taxon>
        <taxon>Bifidobacteriales</taxon>
        <taxon>Bifidobacteriaceae</taxon>
        <taxon>Bifidobacterium</taxon>
    </lineage>
</organism>
<dbReference type="Gene3D" id="3.40.50.300">
    <property type="entry name" value="P-loop containing nucleotide triphosphate hydrolases"/>
    <property type="match status" value="1"/>
</dbReference>
<dbReference type="PANTHER" id="PTHR32004">
    <property type="entry name" value="TRNA LIGASE"/>
    <property type="match status" value="1"/>
</dbReference>
<feature type="domain" description="T4 RNA ligase 1-like N-terminal" evidence="2">
    <location>
        <begin position="291"/>
        <end position="496"/>
    </location>
</feature>
<dbReference type="GO" id="GO:0006388">
    <property type="term" value="P:tRNA splicing, via endonucleolytic cleavage and ligation"/>
    <property type="evidence" value="ECO:0007669"/>
    <property type="project" value="TreeGrafter"/>
</dbReference>
<dbReference type="RefSeq" id="WP_131312020.1">
    <property type="nucleotide sequence ID" value="NZ_SHTN01000017.1"/>
</dbReference>
<name>A0A4R0W6G9_BIFLL</name>
<dbReference type="Pfam" id="PF09511">
    <property type="entry name" value="RNA_lig_T4_1"/>
    <property type="match status" value="1"/>
</dbReference>
<accession>A0A4R0W6G9</accession>
<evidence type="ECO:0000259" key="2">
    <source>
        <dbReference type="Pfam" id="PF09511"/>
    </source>
</evidence>
<dbReference type="Proteomes" id="UP000291501">
    <property type="component" value="Unassembled WGS sequence"/>
</dbReference>
<protein>
    <recommendedName>
        <fullName evidence="2">T4 RNA ligase 1-like N-terminal domain-containing protein</fullName>
    </recommendedName>
</protein>
<reference evidence="3 4" key="1">
    <citation type="journal article" date="2018" name="Sci. Rep.">
        <title>Genomic diversity and distribution of Bifidobacterium longum subsp. longum across the human lifespan.</title>
        <authorList>
            <person name="Odamaki T."/>
            <person name="Bottacini F."/>
            <person name="Kato K."/>
            <person name="Mitsuyama E."/>
            <person name="Yoshida K."/>
            <person name="Horigome A."/>
            <person name="Xiao J.Z."/>
            <person name="van Sinderen D."/>
        </authorList>
    </citation>
    <scope>NUCLEOTIDE SEQUENCE [LARGE SCALE GENOMIC DNA]</scope>
    <source>
        <strain evidence="3 4">MCC10126</strain>
    </source>
</reference>
<evidence type="ECO:0000313" key="4">
    <source>
        <dbReference type="Proteomes" id="UP000291501"/>
    </source>
</evidence>
<gene>
    <name evidence="3" type="ORF">MCC10126_0954</name>
</gene>
<comment type="caution">
    <text evidence="3">The sequence shown here is derived from an EMBL/GenBank/DDBJ whole genome shotgun (WGS) entry which is preliminary data.</text>
</comment>